<gene>
    <name evidence="1" type="ORF">AQUCO_03900201v1</name>
</gene>
<evidence type="ECO:0000313" key="1">
    <source>
        <dbReference type="EMBL" id="PIA34120.1"/>
    </source>
</evidence>
<dbReference type="EMBL" id="KZ305056">
    <property type="protein sequence ID" value="PIA34120.1"/>
    <property type="molecule type" value="Genomic_DNA"/>
</dbReference>
<organism evidence="1 2">
    <name type="scientific">Aquilegia coerulea</name>
    <name type="common">Rocky mountain columbine</name>
    <dbReference type="NCBI Taxonomy" id="218851"/>
    <lineage>
        <taxon>Eukaryota</taxon>
        <taxon>Viridiplantae</taxon>
        <taxon>Streptophyta</taxon>
        <taxon>Embryophyta</taxon>
        <taxon>Tracheophyta</taxon>
        <taxon>Spermatophyta</taxon>
        <taxon>Magnoliopsida</taxon>
        <taxon>Ranunculales</taxon>
        <taxon>Ranunculaceae</taxon>
        <taxon>Thalictroideae</taxon>
        <taxon>Aquilegia</taxon>
    </lineage>
</organism>
<evidence type="ECO:0000313" key="2">
    <source>
        <dbReference type="Proteomes" id="UP000230069"/>
    </source>
</evidence>
<protein>
    <submittedName>
        <fullName evidence="1">Uncharacterized protein</fullName>
    </submittedName>
</protein>
<keyword evidence="2" id="KW-1185">Reference proteome</keyword>
<reference evidence="1 2" key="1">
    <citation type="submission" date="2017-09" db="EMBL/GenBank/DDBJ databases">
        <title>WGS assembly of Aquilegia coerulea Goldsmith.</title>
        <authorList>
            <person name="Hodges S."/>
            <person name="Kramer E."/>
            <person name="Nordborg M."/>
            <person name="Tomkins J."/>
            <person name="Borevitz J."/>
            <person name="Derieg N."/>
            <person name="Yan J."/>
            <person name="Mihaltcheva S."/>
            <person name="Hayes R.D."/>
            <person name="Rokhsar D."/>
        </authorList>
    </citation>
    <scope>NUCLEOTIDE SEQUENCE [LARGE SCALE GENOMIC DNA]</scope>
    <source>
        <strain evidence="2">cv. Goldsmith</strain>
    </source>
</reference>
<dbReference type="InParanoid" id="A0A2G5CSF0"/>
<sequence length="116" mass="13238">MTDACKIVNSTSAYARKPIVCLIKKRKGNKTRVRLHFFSHFTYQKKQSTWSERMAAAEGVCLNHIARESSDVNRLAKFYQEVMAWKLGAGQLHSSEVSGMVGREVILFTRELCQLN</sequence>
<accession>A0A2G5CSF0</accession>
<name>A0A2G5CSF0_AQUCA</name>
<dbReference type="AlphaFoldDB" id="A0A2G5CSF0"/>
<proteinExistence type="predicted"/>
<dbReference type="Proteomes" id="UP000230069">
    <property type="component" value="Unassembled WGS sequence"/>
</dbReference>